<sequence>MKTLEKLKGHLQRGNLYRRSDLEQWSTSVDRHLRQLVAEGTLQKMSQGLYYFPKETDFGPAPPDESSLVQAFLKDDNFLIFSPNDYNSLRVGTTQLYNKRIVYNHKRHGEFELGGRKFFFHMKPKFPKKLTPEFLLVDLVNNLDTLAEDQNLILCNILIKTKIQNISKMKQNVTAYGGLRAKKILLPILEETLG</sequence>
<evidence type="ECO:0000313" key="1">
    <source>
        <dbReference type="EMBL" id="SDA39735.1"/>
    </source>
</evidence>
<proteinExistence type="predicted"/>
<evidence type="ECO:0008006" key="3">
    <source>
        <dbReference type="Google" id="ProtNLM"/>
    </source>
</evidence>
<dbReference type="RefSeq" id="WP_175454140.1">
    <property type="nucleotide sequence ID" value="NZ_FMXE01000002.1"/>
</dbReference>
<dbReference type="Proteomes" id="UP000198756">
    <property type="component" value="Unassembled WGS sequence"/>
</dbReference>
<protein>
    <recommendedName>
        <fullName evidence="3">Transcriptional regulator, AbiEi antitoxin, Type IV TA system</fullName>
    </recommendedName>
</protein>
<reference evidence="2" key="1">
    <citation type="submission" date="2016-10" db="EMBL/GenBank/DDBJ databases">
        <authorList>
            <person name="Varghese N."/>
            <person name="Submissions S."/>
        </authorList>
    </citation>
    <scope>NUCLEOTIDE SEQUENCE [LARGE SCALE GENOMIC DNA]</scope>
    <source>
        <strain evidence="2">DSM 22703</strain>
    </source>
</reference>
<keyword evidence="2" id="KW-1185">Reference proteome</keyword>
<accession>A0A1G5V406</accession>
<dbReference type="STRING" id="279824.SAMN03080617_00273"/>
<name>A0A1G5V406_9BACT</name>
<gene>
    <name evidence="1" type="ORF">SAMN03080617_00273</name>
</gene>
<organism evidence="1 2">
    <name type="scientific">Algoriphagus alkaliphilus</name>
    <dbReference type="NCBI Taxonomy" id="279824"/>
    <lineage>
        <taxon>Bacteria</taxon>
        <taxon>Pseudomonadati</taxon>
        <taxon>Bacteroidota</taxon>
        <taxon>Cytophagia</taxon>
        <taxon>Cytophagales</taxon>
        <taxon>Cyclobacteriaceae</taxon>
        <taxon>Algoriphagus</taxon>
    </lineage>
</organism>
<evidence type="ECO:0000313" key="2">
    <source>
        <dbReference type="Proteomes" id="UP000198756"/>
    </source>
</evidence>
<dbReference type="AlphaFoldDB" id="A0A1G5V406"/>
<dbReference type="EMBL" id="FMXE01000002">
    <property type="protein sequence ID" value="SDA39735.1"/>
    <property type="molecule type" value="Genomic_DNA"/>
</dbReference>